<feature type="transmembrane region" description="Helical" evidence="1">
    <location>
        <begin position="383"/>
        <end position="400"/>
    </location>
</feature>
<feature type="transmembrane region" description="Helical" evidence="1">
    <location>
        <begin position="275"/>
        <end position="296"/>
    </location>
</feature>
<keyword evidence="1" id="KW-0472">Membrane</keyword>
<feature type="transmembrane region" description="Helical" evidence="1">
    <location>
        <begin position="119"/>
        <end position="141"/>
    </location>
</feature>
<keyword evidence="2" id="KW-0328">Glycosyltransferase</keyword>
<dbReference type="STRING" id="64702.SAMN05443377_101189"/>
<feature type="transmembrane region" description="Helical" evidence="1">
    <location>
        <begin position="50"/>
        <end position="73"/>
    </location>
</feature>
<dbReference type="Proteomes" id="UP000198815">
    <property type="component" value="Unassembled WGS sequence"/>
</dbReference>
<keyword evidence="2" id="KW-0808">Transferase</keyword>
<feature type="transmembrane region" description="Helical" evidence="1">
    <location>
        <begin position="236"/>
        <end position="255"/>
    </location>
</feature>
<sequence>MIWFTDNSRPVSRGYAEEAVAGDVTMPKRALRSNDPVHHRPSRSGTQRGLALIVSICVGFPLALAAATGSLAIPHNDAWSHSKIARVFAMTGHLELLGWNRTALVGQIVVLGPLGRSVVIQQVFVACLAVVALLASYLFLAPRVGRNRALFGTAVAGLVPEFGLLATSYMSDMPAFAAFMASLVLGDRALRRHSQLLLAASLAVGMWGVTIREQVLVVPVSILIIAVREWKGRPRLLAGLQAVALVVVLAVFEQWRRSLPLGDSPLLRLDLTNASTTLLEALTALALYLLPVALLLARPIAWSVRARWAGAVSALVIFALTQVLPRPFSRNYIDPSGSYSDVFLGHRVVFSAPVWTLILIATSISAGLLVGILVEHGTRWDRLTATTGILFGLGVLGQAAAGQLPFSRYLIPAVPLLCSVLLATRVGPRRVLGTTGLAFMLALTVALTSNALSYDAARWHTASGLQSQGVRATDIDAGLEWLGWHSDGPARYGSGPKGAGGLTTLFHDTRACYVVSASPLPGLETIAIRTYRTFAVVGTSRLWIQKPTSC</sequence>
<evidence type="ECO:0000313" key="3">
    <source>
        <dbReference type="Proteomes" id="UP000198815"/>
    </source>
</evidence>
<feature type="transmembrane region" description="Helical" evidence="1">
    <location>
        <begin position="197"/>
        <end position="224"/>
    </location>
</feature>
<keyword evidence="1" id="KW-0812">Transmembrane</keyword>
<gene>
    <name evidence="2" type="ORF">SAMN05443377_101189</name>
</gene>
<feature type="transmembrane region" description="Helical" evidence="1">
    <location>
        <begin position="431"/>
        <end position="452"/>
    </location>
</feature>
<keyword evidence="1" id="KW-1133">Transmembrane helix</keyword>
<dbReference type="EMBL" id="FOGZ01000001">
    <property type="protein sequence ID" value="SER50199.1"/>
    <property type="molecule type" value="Genomic_DNA"/>
</dbReference>
<feature type="transmembrane region" description="Helical" evidence="1">
    <location>
        <begin position="348"/>
        <end position="374"/>
    </location>
</feature>
<reference evidence="2 3" key="1">
    <citation type="submission" date="2016-10" db="EMBL/GenBank/DDBJ databases">
        <authorList>
            <person name="de Groot N.N."/>
        </authorList>
    </citation>
    <scope>NUCLEOTIDE SEQUENCE [LARGE SCALE GENOMIC DNA]</scope>
    <source>
        <strain evidence="2 3">DSM 16859</strain>
    </source>
</reference>
<dbReference type="GO" id="GO:0016757">
    <property type="term" value="F:glycosyltransferase activity"/>
    <property type="evidence" value="ECO:0007669"/>
    <property type="project" value="UniProtKB-KW"/>
</dbReference>
<accession>A0A1H9PQX3</accession>
<proteinExistence type="predicted"/>
<feature type="transmembrane region" description="Helical" evidence="1">
    <location>
        <begin position="308"/>
        <end position="328"/>
    </location>
</feature>
<organism evidence="2 3">
    <name type="scientific">Propionibacterium cyclohexanicum</name>
    <dbReference type="NCBI Taxonomy" id="64702"/>
    <lineage>
        <taxon>Bacteria</taxon>
        <taxon>Bacillati</taxon>
        <taxon>Actinomycetota</taxon>
        <taxon>Actinomycetes</taxon>
        <taxon>Propionibacteriales</taxon>
        <taxon>Propionibacteriaceae</taxon>
        <taxon>Propionibacterium</taxon>
    </lineage>
</organism>
<evidence type="ECO:0000256" key="1">
    <source>
        <dbReference type="SAM" id="Phobius"/>
    </source>
</evidence>
<evidence type="ECO:0000313" key="2">
    <source>
        <dbReference type="EMBL" id="SER50199.1"/>
    </source>
</evidence>
<name>A0A1H9PQX3_9ACTN</name>
<keyword evidence="3" id="KW-1185">Reference proteome</keyword>
<dbReference type="AlphaFoldDB" id="A0A1H9PQX3"/>
<protein>
    <submittedName>
        <fullName evidence="2">Dolichyl-phosphate-mannose-protein mannosyltransferase</fullName>
    </submittedName>
</protein>